<reference evidence="2 3" key="1">
    <citation type="journal article" date="2014" name="Int. J. Syst. Evol. Microbiol.">
        <title>Complete genome sequence of Corynebacterium casei LMG S-19264T (=DSM 44701T), isolated from a smear-ripened cheese.</title>
        <authorList>
            <consortium name="US DOE Joint Genome Institute (JGI-PGF)"/>
            <person name="Walter F."/>
            <person name="Albersmeier A."/>
            <person name="Kalinowski J."/>
            <person name="Ruckert C."/>
        </authorList>
    </citation>
    <scope>NUCLEOTIDE SEQUENCE [LARGE SCALE GENOMIC DNA]</scope>
    <source>
        <strain evidence="2 3">CGMCC 4.7111</strain>
    </source>
</reference>
<dbReference type="EMBL" id="BMMM01000014">
    <property type="protein sequence ID" value="GGN81404.1"/>
    <property type="molecule type" value="Genomic_DNA"/>
</dbReference>
<evidence type="ECO:0000313" key="3">
    <source>
        <dbReference type="Proteomes" id="UP000600365"/>
    </source>
</evidence>
<keyword evidence="3" id="KW-1185">Reference proteome</keyword>
<organism evidence="2 3">
    <name type="scientific">Streptomyces albiflavescens</name>
    <dbReference type="NCBI Taxonomy" id="1623582"/>
    <lineage>
        <taxon>Bacteria</taxon>
        <taxon>Bacillati</taxon>
        <taxon>Actinomycetota</taxon>
        <taxon>Actinomycetes</taxon>
        <taxon>Kitasatosporales</taxon>
        <taxon>Streptomycetaceae</taxon>
        <taxon>Streptomyces</taxon>
    </lineage>
</organism>
<dbReference type="Proteomes" id="UP000600365">
    <property type="component" value="Unassembled WGS sequence"/>
</dbReference>
<feature type="region of interest" description="Disordered" evidence="1">
    <location>
        <begin position="15"/>
        <end position="67"/>
    </location>
</feature>
<sequence length="67" mass="6546">MYLADRTLTRIFVDTDSSDPSTAVNGPTVPTISNGASAGEDGSSGGSETGSATACADTDGFAAPSSE</sequence>
<proteinExistence type="predicted"/>
<evidence type="ECO:0000313" key="2">
    <source>
        <dbReference type="EMBL" id="GGN81404.1"/>
    </source>
</evidence>
<feature type="compositionally biased region" description="Polar residues" evidence="1">
    <location>
        <begin position="18"/>
        <end position="32"/>
    </location>
</feature>
<accession>A0A918D7J8</accession>
<comment type="caution">
    <text evidence="2">The sequence shown here is derived from an EMBL/GenBank/DDBJ whole genome shotgun (WGS) entry which is preliminary data.</text>
</comment>
<protein>
    <submittedName>
        <fullName evidence="2">Uncharacterized protein</fullName>
    </submittedName>
</protein>
<dbReference type="AlphaFoldDB" id="A0A918D7J8"/>
<evidence type="ECO:0000256" key="1">
    <source>
        <dbReference type="SAM" id="MobiDB-lite"/>
    </source>
</evidence>
<gene>
    <name evidence="2" type="ORF">GCM10011579_067920</name>
</gene>
<name>A0A918D7J8_9ACTN</name>